<evidence type="ECO:0000259" key="1">
    <source>
        <dbReference type="Pfam" id="PF14216"/>
    </source>
</evidence>
<dbReference type="EMBL" id="REGN01000629">
    <property type="protein sequence ID" value="RNA40583.1"/>
    <property type="molecule type" value="Genomic_DNA"/>
</dbReference>
<dbReference type="Pfam" id="PF14216">
    <property type="entry name" value="DUF4326"/>
    <property type="match status" value="1"/>
</dbReference>
<organism evidence="2 3">
    <name type="scientific">Brachionus plicatilis</name>
    <name type="common">Marine rotifer</name>
    <name type="synonym">Brachionus muelleri</name>
    <dbReference type="NCBI Taxonomy" id="10195"/>
    <lineage>
        <taxon>Eukaryota</taxon>
        <taxon>Metazoa</taxon>
        <taxon>Spiralia</taxon>
        <taxon>Gnathifera</taxon>
        <taxon>Rotifera</taxon>
        <taxon>Eurotatoria</taxon>
        <taxon>Monogononta</taxon>
        <taxon>Pseudotrocha</taxon>
        <taxon>Ploima</taxon>
        <taxon>Brachionidae</taxon>
        <taxon>Brachionus</taxon>
    </lineage>
</organism>
<evidence type="ECO:0000313" key="2">
    <source>
        <dbReference type="EMBL" id="RNA40583.1"/>
    </source>
</evidence>
<dbReference type="AlphaFoldDB" id="A0A3M7SXP6"/>
<proteinExistence type="predicted"/>
<sequence length="126" mass="14388">MAQVINVRKAELERLGYNDLENWLSSSSDHVYIGRNMSHYVKGAVGSKWANPFKVQKYGRDGCLQKYEEYILNTPELLNSLNELNGKVLGCWCYPEKCHGDILVKLSKTCPNEFGIKGLSQEHLEH</sequence>
<dbReference type="InterPro" id="IPR025475">
    <property type="entry name" value="DUF4326"/>
</dbReference>
<comment type="caution">
    <text evidence="2">The sequence shown here is derived from an EMBL/GenBank/DDBJ whole genome shotgun (WGS) entry which is preliminary data.</text>
</comment>
<protein>
    <submittedName>
        <fullName evidence="2">Transformation transcription domain-associated</fullName>
    </submittedName>
</protein>
<dbReference type="OrthoDB" id="272703at2759"/>
<reference evidence="2 3" key="1">
    <citation type="journal article" date="2018" name="Sci. Rep.">
        <title>Genomic signatures of local adaptation to the degree of environmental predictability in rotifers.</title>
        <authorList>
            <person name="Franch-Gras L."/>
            <person name="Hahn C."/>
            <person name="Garcia-Roger E.M."/>
            <person name="Carmona M.J."/>
            <person name="Serra M."/>
            <person name="Gomez A."/>
        </authorList>
    </citation>
    <scope>NUCLEOTIDE SEQUENCE [LARGE SCALE GENOMIC DNA]</scope>
    <source>
        <strain evidence="2">HYR1</strain>
    </source>
</reference>
<keyword evidence="3" id="KW-1185">Reference proteome</keyword>
<dbReference type="Proteomes" id="UP000276133">
    <property type="component" value="Unassembled WGS sequence"/>
</dbReference>
<name>A0A3M7SXP6_BRAPC</name>
<accession>A0A3M7SXP6</accession>
<feature type="domain" description="DUF4326" evidence="1">
    <location>
        <begin position="26"/>
        <end position="104"/>
    </location>
</feature>
<evidence type="ECO:0000313" key="3">
    <source>
        <dbReference type="Proteomes" id="UP000276133"/>
    </source>
</evidence>
<gene>
    <name evidence="2" type="ORF">BpHYR1_019924</name>
</gene>